<evidence type="ECO:0000313" key="3">
    <source>
        <dbReference type="Proteomes" id="UP000232323"/>
    </source>
</evidence>
<dbReference type="AlphaFoldDB" id="A0A250XB32"/>
<protein>
    <submittedName>
        <fullName evidence="2">Uncharacterized protein</fullName>
    </submittedName>
</protein>
<dbReference type="Proteomes" id="UP000232323">
    <property type="component" value="Unassembled WGS sequence"/>
</dbReference>
<keyword evidence="3" id="KW-1185">Reference proteome</keyword>
<dbReference type="EMBL" id="BEGY01000050">
    <property type="protein sequence ID" value="GAX80291.1"/>
    <property type="molecule type" value="Genomic_DNA"/>
</dbReference>
<proteinExistence type="predicted"/>
<feature type="compositionally biased region" description="Polar residues" evidence="1">
    <location>
        <begin position="591"/>
        <end position="604"/>
    </location>
</feature>
<evidence type="ECO:0000256" key="1">
    <source>
        <dbReference type="SAM" id="MobiDB-lite"/>
    </source>
</evidence>
<sequence>MRASNLSCFANFRTELTALSNSELNDIASASSSYNHSSSFNSGLDIPEDEKRVRAGLPHARFSGATLMRAQSMVQESSLLQPEAVEADISPSAYEESHKTLLWRRSSQDISRSKMEGRVRGGMTKPVPKHQASLKDFVACRTSLDYSSGSRRSRVVSSVSTGTLLMNKTASNSAAGFDNYDNYSKDRSSVSLSVVPLAIAKYKQRGNLAGNLNISSAAAAATAASVAAGMVPHPSAAGSTADLHPAAATGIFTNNNMLLQSSHPFPLSRSTTSLQHLAEALTDPRICIAYKTLQSSAAACQSELKAFSSSLEAAATLSITYDEQRRSFHLLADKDPEQIMRNNSRCTANKIYSSADSADDGTTCCGDNAHVISLHHDIMATADWMSPDCLSSNISKQQGEQVLLGADDLQVSTTTTLDDRKGLYYNASSAAMRSNGGSGGDDRLEAMMISPYHNDDNLDNHHVQQADFTRLSSSLRTSGSCGGGCTIYSPGRSFPMGNKAGGSSLSLTRGYSYGLASSLLPGSTVSLLEYAEEAVLLCQLQDTCELVDTSVCPEVEEELLEDEDDELLNELSIELENSLSNKAEPADNLKKSTLSLQMTKNAKQ</sequence>
<comment type="caution">
    <text evidence="2">The sequence shown here is derived from an EMBL/GenBank/DDBJ whole genome shotgun (WGS) entry which is preliminary data.</text>
</comment>
<accession>A0A250XB32</accession>
<reference evidence="2 3" key="1">
    <citation type="submission" date="2017-08" db="EMBL/GenBank/DDBJ databases">
        <title>Acidophilic green algal genome provides insights into adaptation to an acidic environment.</title>
        <authorList>
            <person name="Hirooka S."/>
            <person name="Hirose Y."/>
            <person name="Kanesaki Y."/>
            <person name="Higuchi S."/>
            <person name="Fujiwara T."/>
            <person name="Onuma R."/>
            <person name="Era A."/>
            <person name="Ohbayashi R."/>
            <person name="Uzuka A."/>
            <person name="Nozaki H."/>
            <person name="Yoshikawa H."/>
            <person name="Miyagishima S.Y."/>
        </authorList>
    </citation>
    <scope>NUCLEOTIDE SEQUENCE [LARGE SCALE GENOMIC DNA]</scope>
    <source>
        <strain evidence="2 3">NIES-2499</strain>
    </source>
</reference>
<evidence type="ECO:0000313" key="2">
    <source>
        <dbReference type="EMBL" id="GAX80291.1"/>
    </source>
</evidence>
<feature type="region of interest" description="Disordered" evidence="1">
    <location>
        <begin position="579"/>
        <end position="604"/>
    </location>
</feature>
<gene>
    <name evidence="2" type="ORF">CEUSTIGMA_g7729.t1</name>
</gene>
<organism evidence="2 3">
    <name type="scientific">Chlamydomonas eustigma</name>
    <dbReference type="NCBI Taxonomy" id="1157962"/>
    <lineage>
        <taxon>Eukaryota</taxon>
        <taxon>Viridiplantae</taxon>
        <taxon>Chlorophyta</taxon>
        <taxon>core chlorophytes</taxon>
        <taxon>Chlorophyceae</taxon>
        <taxon>CS clade</taxon>
        <taxon>Chlamydomonadales</taxon>
        <taxon>Chlamydomonadaceae</taxon>
        <taxon>Chlamydomonas</taxon>
    </lineage>
</organism>
<name>A0A250XB32_9CHLO</name>